<gene>
    <name evidence="4" type="ORF">RHIZ70_446</name>
</gene>
<dbReference type="SUPFAM" id="SSF140931">
    <property type="entry name" value="Fic-like"/>
    <property type="match status" value="1"/>
</dbReference>
<dbReference type="Pfam" id="PF02661">
    <property type="entry name" value="Fic"/>
    <property type="match status" value="1"/>
</dbReference>
<dbReference type="EMBL" id="UEYP01000013">
    <property type="protein sequence ID" value="SSC64738.1"/>
    <property type="molecule type" value="Genomic_DNA"/>
</dbReference>
<dbReference type="RefSeq" id="WP_115671911.1">
    <property type="nucleotide sequence ID" value="NZ_UEYP01000013.1"/>
</dbReference>
<evidence type="ECO:0000256" key="2">
    <source>
        <dbReference type="PIRSR" id="PIRSR640198-2"/>
    </source>
</evidence>
<dbReference type="PROSITE" id="PS51459">
    <property type="entry name" value="FIDO"/>
    <property type="match status" value="1"/>
</dbReference>
<reference evidence="5" key="1">
    <citation type="submission" date="2018-07" db="EMBL/GenBank/DDBJ databases">
        <authorList>
            <person name="Peiro R."/>
            <person name="Begona"/>
            <person name="Cbmso G."/>
            <person name="Lopez M."/>
            <person name="Gonzalez S."/>
        </authorList>
    </citation>
    <scope>NUCLEOTIDE SEQUENCE [LARGE SCALE GENOMIC DNA]</scope>
</reference>
<keyword evidence="2" id="KW-0547">Nucleotide-binding</keyword>
<feature type="active site" evidence="1">
    <location>
        <position position="339"/>
    </location>
</feature>
<keyword evidence="2" id="KW-0067">ATP-binding</keyword>
<dbReference type="OrthoDB" id="9813719at2"/>
<proteinExistence type="predicted"/>
<dbReference type="PANTHER" id="PTHR13504:SF38">
    <property type="entry name" value="FIDO DOMAIN-CONTAINING PROTEIN"/>
    <property type="match status" value="1"/>
</dbReference>
<dbReference type="InterPro" id="IPR040198">
    <property type="entry name" value="Fido_containing"/>
</dbReference>
<dbReference type="AlphaFoldDB" id="A0A376AAF9"/>
<feature type="binding site" evidence="2">
    <location>
        <begin position="343"/>
        <end position="350"/>
    </location>
    <ligand>
        <name>ATP</name>
        <dbReference type="ChEBI" id="CHEBI:30616"/>
    </ligand>
</feature>
<dbReference type="PANTHER" id="PTHR13504">
    <property type="entry name" value="FIDO DOMAIN-CONTAINING PROTEIN DDB_G0283145"/>
    <property type="match status" value="1"/>
</dbReference>
<evidence type="ECO:0000256" key="1">
    <source>
        <dbReference type="PIRSR" id="PIRSR640198-1"/>
    </source>
</evidence>
<protein>
    <recommendedName>
        <fullName evidence="3">Fido domain-containing protein</fullName>
    </recommendedName>
</protein>
<dbReference type="Gene3D" id="1.10.3290.10">
    <property type="entry name" value="Fido-like domain"/>
    <property type="match status" value="1"/>
</dbReference>
<feature type="domain" description="Fido" evidence="3">
    <location>
        <begin position="252"/>
        <end position="402"/>
    </location>
</feature>
<sequence length="515" mass="57752">MEQGRRKPFSGAVSIFHGRWMPETAIPVGYAALIDAFELPVPVPINLSAIGPRHKVYEAESWNIYTPRHQPGNDLAGHLTFALRYEGLDLAVLKALFRKIGPEPIADMVRAAPTGAYARRLWFLYEWLLGIRLDLPDAAQGTYALVVDPDRQFAVGGASSTRHRVKNNLPGTPAFCPMIFRTPALDAFVARGLGDEARQLIAEVPADLLARTAAFLLLKDSRSSFQIEGEDPPQDRIQRWSQVIGEAGRRPIDRAELERLQRIVIGDARFVHLGLRVEGGFIGEHDRLSGAPIPDHISARHEDLPSLIDGLASFDRSAAQHLDPVLAAAALAFGFVYIHPFEDGNGRLHRYLIHHVLAERGFNPPGLVFPVSSVILDRIDAYRTVLESYSRRLLPLVHWQPTDRGNVAVLNDTADFYRYFDATPHAEFLFECVARTIDVDLPAETAFLRIYDAFKIEVQQMIDMPDRLLDLLFRFLRQNEGRLSKRARDKEFSALSDAEAARIETIYAEIRQSTG</sequence>
<accession>A0A376AAF9</accession>
<dbReference type="GO" id="GO:0005524">
    <property type="term" value="F:ATP binding"/>
    <property type="evidence" value="ECO:0007669"/>
    <property type="project" value="UniProtKB-KW"/>
</dbReference>
<organism evidence="4 5">
    <name type="scientific">Ciceribacter selenitireducens ATCC BAA-1503</name>
    <dbReference type="NCBI Taxonomy" id="1336235"/>
    <lineage>
        <taxon>Bacteria</taxon>
        <taxon>Pseudomonadati</taxon>
        <taxon>Pseudomonadota</taxon>
        <taxon>Alphaproteobacteria</taxon>
        <taxon>Hyphomicrobiales</taxon>
        <taxon>Rhizobiaceae</taxon>
        <taxon>Ciceribacter</taxon>
    </lineage>
</organism>
<dbReference type="InterPro" id="IPR036597">
    <property type="entry name" value="Fido-like_dom_sf"/>
</dbReference>
<dbReference type="Proteomes" id="UP000254764">
    <property type="component" value="Unassembled WGS sequence"/>
</dbReference>
<name>A0A376AAF9_9HYPH</name>
<dbReference type="InterPro" id="IPR003812">
    <property type="entry name" value="Fido"/>
</dbReference>
<evidence type="ECO:0000313" key="5">
    <source>
        <dbReference type="Proteomes" id="UP000254764"/>
    </source>
</evidence>
<evidence type="ECO:0000259" key="3">
    <source>
        <dbReference type="PROSITE" id="PS51459"/>
    </source>
</evidence>
<evidence type="ECO:0000313" key="4">
    <source>
        <dbReference type="EMBL" id="SSC64738.1"/>
    </source>
</evidence>
<keyword evidence="5" id="KW-1185">Reference proteome</keyword>